<evidence type="ECO:0000313" key="2">
    <source>
        <dbReference type="Proteomes" id="UP000539175"/>
    </source>
</evidence>
<dbReference type="RefSeq" id="WP_184799670.1">
    <property type="nucleotide sequence ID" value="NZ_JACIIZ010000004.1"/>
</dbReference>
<gene>
    <name evidence="1" type="ORF">FHS74_001858</name>
</gene>
<accession>A0A7X0AWB9</accession>
<evidence type="ECO:0000313" key="1">
    <source>
        <dbReference type="EMBL" id="MBB6251313.1"/>
    </source>
</evidence>
<dbReference type="Proteomes" id="UP000539175">
    <property type="component" value="Unassembled WGS sequence"/>
</dbReference>
<organism evidence="1 2">
    <name type="scientific">Nitrospirillum iridis</name>
    <dbReference type="NCBI Taxonomy" id="765888"/>
    <lineage>
        <taxon>Bacteria</taxon>
        <taxon>Pseudomonadati</taxon>
        <taxon>Pseudomonadota</taxon>
        <taxon>Alphaproteobacteria</taxon>
        <taxon>Rhodospirillales</taxon>
        <taxon>Azospirillaceae</taxon>
        <taxon>Nitrospirillum</taxon>
    </lineage>
</organism>
<dbReference type="AlphaFoldDB" id="A0A7X0AWB9"/>
<dbReference type="EMBL" id="JACIIZ010000004">
    <property type="protein sequence ID" value="MBB6251313.1"/>
    <property type="molecule type" value="Genomic_DNA"/>
</dbReference>
<reference evidence="1 2" key="1">
    <citation type="submission" date="2020-08" db="EMBL/GenBank/DDBJ databases">
        <title>Genomic Encyclopedia of Type Strains, Phase IV (KMG-IV): sequencing the most valuable type-strain genomes for metagenomic binning, comparative biology and taxonomic classification.</title>
        <authorList>
            <person name="Goeker M."/>
        </authorList>
    </citation>
    <scope>NUCLEOTIDE SEQUENCE [LARGE SCALE GENOMIC DNA]</scope>
    <source>
        <strain evidence="1 2">DSM 22198</strain>
    </source>
</reference>
<sequence>MTTDNFNLADVRYVHRIVIGTADGDAPGSDAQSQAAMYVLNRCLSDTPRGRIIGLEKSVQLLTVDGHQLVRQGLVYHVGFNRRPSWLAD</sequence>
<name>A0A7X0AWB9_9PROT</name>
<protein>
    <submittedName>
        <fullName evidence="1">Uncharacterized protein</fullName>
    </submittedName>
</protein>
<proteinExistence type="predicted"/>
<keyword evidence="2" id="KW-1185">Reference proteome</keyword>
<comment type="caution">
    <text evidence="1">The sequence shown here is derived from an EMBL/GenBank/DDBJ whole genome shotgun (WGS) entry which is preliminary data.</text>
</comment>